<evidence type="ECO:0000259" key="2">
    <source>
        <dbReference type="Pfam" id="PF13843"/>
    </source>
</evidence>
<dbReference type="Proteomes" id="UP000000311">
    <property type="component" value="Unassembled WGS sequence"/>
</dbReference>
<dbReference type="InParanoid" id="E1ZVQ4"/>
<proteinExistence type="predicted"/>
<dbReference type="PANTHER" id="PTHR46599:SF3">
    <property type="entry name" value="PIGGYBAC TRANSPOSABLE ELEMENT-DERIVED PROTEIN 4"/>
    <property type="match status" value="1"/>
</dbReference>
<feature type="domain" description="PiggyBac transposable element-derived protein 4 C-terminal zinc-finger" evidence="1">
    <location>
        <begin position="372"/>
        <end position="414"/>
    </location>
</feature>
<dbReference type="PANTHER" id="PTHR46599">
    <property type="entry name" value="PIGGYBAC TRANSPOSABLE ELEMENT-DERIVED PROTEIN 4"/>
    <property type="match status" value="1"/>
</dbReference>
<evidence type="ECO:0000313" key="4">
    <source>
        <dbReference type="Proteomes" id="UP000000311"/>
    </source>
</evidence>
<name>E1ZVQ4_CAMFO</name>
<accession>E1ZVQ4</accession>
<feature type="non-terminal residue" evidence="3">
    <location>
        <position position="417"/>
    </location>
</feature>
<feature type="domain" description="PiggyBac transposable element-derived protein" evidence="2">
    <location>
        <begin position="1"/>
        <end position="311"/>
    </location>
</feature>
<reference evidence="3 4" key="1">
    <citation type="journal article" date="2010" name="Science">
        <title>Genomic comparison of the ants Camponotus floridanus and Harpegnathos saltator.</title>
        <authorList>
            <person name="Bonasio R."/>
            <person name="Zhang G."/>
            <person name="Ye C."/>
            <person name="Mutti N.S."/>
            <person name="Fang X."/>
            <person name="Qin N."/>
            <person name="Donahue G."/>
            <person name="Yang P."/>
            <person name="Li Q."/>
            <person name="Li C."/>
            <person name="Zhang P."/>
            <person name="Huang Z."/>
            <person name="Berger S.L."/>
            <person name="Reinberg D."/>
            <person name="Wang J."/>
            <person name="Liebig J."/>
        </authorList>
    </citation>
    <scope>NUCLEOTIDE SEQUENCE [LARGE SCALE GENOMIC DNA]</scope>
    <source>
        <strain evidence="4">C129</strain>
    </source>
</reference>
<dbReference type="FunCoup" id="E1ZVQ4">
    <property type="interactions" value="50"/>
</dbReference>
<dbReference type="AlphaFoldDB" id="E1ZVQ4"/>
<gene>
    <name evidence="3" type="ORF">EAG_10048</name>
</gene>
<dbReference type="Pfam" id="PF13843">
    <property type="entry name" value="DDE_Tnp_1_7"/>
    <property type="match status" value="1"/>
</dbReference>
<feature type="non-terminal residue" evidence="3">
    <location>
        <position position="1"/>
    </location>
</feature>
<dbReference type="OrthoDB" id="8194810at2759"/>
<dbReference type="EMBL" id="GL434615">
    <property type="protein sequence ID" value="EFN74736.1"/>
    <property type="molecule type" value="Genomic_DNA"/>
</dbReference>
<evidence type="ECO:0000313" key="3">
    <source>
        <dbReference type="EMBL" id="EFN74736.1"/>
    </source>
</evidence>
<evidence type="ECO:0000259" key="1">
    <source>
        <dbReference type="Pfam" id="PF13842"/>
    </source>
</evidence>
<organism evidence="4">
    <name type="scientific">Camponotus floridanus</name>
    <name type="common">Florida carpenter ant</name>
    <dbReference type="NCBI Taxonomy" id="104421"/>
    <lineage>
        <taxon>Eukaryota</taxon>
        <taxon>Metazoa</taxon>
        <taxon>Ecdysozoa</taxon>
        <taxon>Arthropoda</taxon>
        <taxon>Hexapoda</taxon>
        <taxon>Insecta</taxon>
        <taxon>Pterygota</taxon>
        <taxon>Neoptera</taxon>
        <taxon>Endopterygota</taxon>
        <taxon>Hymenoptera</taxon>
        <taxon>Apocrita</taxon>
        <taxon>Aculeata</taxon>
        <taxon>Formicoidea</taxon>
        <taxon>Formicidae</taxon>
        <taxon>Formicinae</taxon>
        <taxon>Camponotus</taxon>
    </lineage>
</organism>
<keyword evidence="4" id="KW-1185">Reference proteome</keyword>
<dbReference type="OMA" id="VCANTTR"/>
<dbReference type="InterPro" id="IPR029526">
    <property type="entry name" value="PGBD"/>
</dbReference>
<sequence length="417" mass="49271">EMYGFLAITMLMPRVKKLTLKEYWSTDDMLKTNIFPRTMARDRYMILLQMLHFNDNNVQSDDPLIKIRPIIDTLKNSFSQSFYPYKDLCIDESLMLYKGRCYFKQFIPSKRSRFGIKSFILCDCTTNYILDYIVYTGKNTDIVHNSTTIGKSADIVMTLLRPYLEKGHTLITDNWYTSPHLYTVLHKHKTNAFGTVRKNRKDMPHIDGKLTKGQFDYRCTNNLLALKWRDRKDVWMLSSAHEPKMIESGRRNYLTGSPKLKPECVVDYNMKMGSVDRVDMVLSTINSCRKCLKWYKKYFFHLVDISIYNSYVLYQRVTGKKLKYNDFHLSLVKQILQKYPQNRKQAGGGKRSVESLPFRLTERHFPSKTLNAERKSARRKCVVCKRQQRRKDTPYQCKKCDVGLCVDPCFEIYHTQM</sequence>
<dbReference type="Pfam" id="PF13842">
    <property type="entry name" value="zf-Tnp_2"/>
    <property type="match status" value="1"/>
</dbReference>
<protein>
    <submittedName>
        <fullName evidence="3">PiggyBac transposable element-derived protein 4</fullName>
    </submittedName>
</protein>
<dbReference type="InterPro" id="IPR032718">
    <property type="entry name" value="PGBD4_Znf_C"/>
</dbReference>